<dbReference type="PANTHER" id="PTHR46112">
    <property type="entry name" value="AMINOPEPTIDASE"/>
    <property type="match status" value="1"/>
</dbReference>
<dbReference type="PANTHER" id="PTHR46112:SF2">
    <property type="entry name" value="XAA-PRO AMINOPEPTIDASE P-RELATED"/>
    <property type="match status" value="1"/>
</dbReference>
<dbReference type="InterPro" id="IPR000587">
    <property type="entry name" value="Creatinase_N"/>
</dbReference>
<dbReference type="GO" id="GO:0004177">
    <property type="term" value="F:aminopeptidase activity"/>
    <property type="evidence" value="ECO:0007669"/>
    <property type="project" value="UniProtKB-KW"/>
</dbReference>
<accession>A0A1H3N081</accession>
<feature type="domain" description="Peptidase M24" evidence="1">
    <location>
        <begin position="197"/>
        <end position="406"/>
    </location>
</feature>
<dbReference type="EMBL" id="FNPC01000011">
    <property type="protein sequence ID" value="SDY82327.1"/>
    <property type="molecule type" value="Genomic_DNA"/>
</dbReference>
<organism evidence="3 4">
    <name type="scientific">Halopenitus persicus</name>
    <dbReference type="NCBI Taxonomy" id="1048396"/>
    <lineage>
        <taxon>Archaea</taxon>
        <taxon>Methanobacteriati</taxon>
        <taxon>Methanobacteriota</taxon>
        <taxon>Stenosarchaea group</taxon>
        <taxon>Halobacteria</taxon>
        <taxon>Halobacteriales</taxon>
        <taxon>Haloferacaceae</taxon>
        <taxon>Halopenitus</taxon>
    </lineage>
</organism>
<dbReference type="InterPro" id="IPR036005">
    <property type="entry name" value="Creatinase/aminopeptidase-like"/>
</dbReference>
<gene>
    <name evidence="3" type="ORF">SAMN05216564_1119</name>
</gene>
<dbReference type="Gene3D" id="3.90.230.10">
    <property type="entry name" value="Creatinase/methionine aminopeptidase superfamily"/>
    <property type="match status" value="1"/>
</dbReference>
<dbReference type="SUPFAM" id="SSF53092">
    <property type="entry name" value="Creatinase/prolidase N-terminal domain"/>
    <property type="match status" value="1"/>
</dbReference>
<evidence type="ECO:0000259" key="2">
    <source>
        <dbReference type="Pfam" id="PF01321"/>
    </source>
</evidence>
<keyword evidence="4" id="KW-1185">Reference proteome</keyword>
<dbReference type="InterPro" id="IPR050659">
    <property type="entry name" value="Peptidase_M24B"/>
</dbReference>
<dbReference type="InterPro" id="IPR029149">
    <property type="entry name" value="Creatin/AminoP/Spt16_N"/>
</dbReference>
<keyword evidence="3" id="KW-0031">Aminopeptidase</keyword>
<protein>
    <submittedName>
        <fullName evidence="3">Xaa-Pro aminopeptidase</fullName>
    </submittedName>
</protein>
<keyword evidence="3" id="KW-0378">Hydrolase</keyword>
<reference evidence="4" key="1">
    <citation type="submission" date="2016-10" db="EMBL/GenBank/DDBJ databases">
        <authorList>
            <person name="Varghese N."/>
            <person name="Submissions S."/>
        </authorList>
    </citation>
    <scope>NUCLEOTIDE SEQUENCE [LARGE SCALE GENOMIC DNA]</scope>
    <source>
        <strain evidence="4">DC30,IBRC 10041,KCTC 4046</strain>
    </source>
</reference>
<dbReference type="Pfam" id="PF00557">
    <property type="entry name" value="Peptidase_M24"/>
    <property type="match status" value="1"/>
</dbReference>
<feature type="domain" description="Creatinase N-terminal" evidence="2">
    <location>
        <begin position="44"/>
        <end position="189"/>
    </location>
</feature>
<name>A0A1H3N081_9EURY</name>
<dbReference type="Pfam" id="PF01321">
    <property type="entry name" value="Creatinase_N"/>
    <property type="match status" value="1"/>
</dbReference>
<proteinExistence type="predicted"/>
<dbReference type="AlphaFoldDB" id="A0A1H3N081"/>
<dbReference type="Gene3D" id="3.40.350.10">
    <property type="entry name" value="Creatinase/prolidase N-terminal domain"/>
    <property type="match status" value="1"/>
</dbReference>
<sequence length="422" mass="47529">MPHDRIRNPFSTYTKCFYFAASTLHSRLVVMSRNLFTESEYERRVERTRERLREEGLDAIVVADPANMNYLTGYDGWSFYVHQAVIVTRERDEPVWVGRDMDGNGARATTWLSEESIRAYSDDHVHSPYDLHPMDYVAGVLEDLGVADGRIGLEMDASYFTAKSYTRLQSTLPDADFEDATLLVGWIRIKKSEQELEYMREAARISEEAMLAGLDAIDAGVPEYEAAAAIYDRLIRGTDEYGGDYPSIVPLMPSGDHTGTPHLTWTDRPFSDDELVLIELSGCRHRYHSPLARTAYVGDPPAEVRETAEVVIEGIEAALDAVEPGVTCEAVEKAWRETIAQYGLEKEDRIGYSMGLGYPPDWGEHTASIRPGDETVLEEDMTFHMIPGIWEDDFGVELSETFHVTATGAEPLADFPRELFTI</sequence>
<dbReference type="CDD" id="cd01066">
    <property type="entry name" value="APP_MetAP"/>
    <property type="match status" value="1"/>
</dbReference>
<evidence type="ECO:0000313" key="3">
    <source>
        <dbReference type="EMBL" id="SDY82327.1"/>
    </source>
</evidence>
<evidence type="ECO:0000259" key="1">
    <source>
        <dbReference type="Pfam" id="PF00557"/>
    </source>
</evidence>
<evidence type="ECO:0000313" key="4">
    <source>
        <dbReference type="Proteomes" id="UP000199079"/>
    </source>
</evidence>
<dbReference type="Proteomes" id="UP000199079">
    <property type="component" value="Unassembled WGS sequence"/>
</dbReference>
<dbReference type="InterPro" id="IPR000994">
    <property type="entry name" value="Pept_M24"/>
</dbReference>
<dbReference type="SUPFAM" id="SSF55920">
    <property type="entry name" value="Creatinase/aminopeptidase"/>
    <property type="match status" value="1"/>
</dbReference>
<keyword evidence="3" id="KW-0645">Protease</keyword>